<feature type="transmembrane region" description="Helical" evidence="2">
    <location>
        <begin position="95"/>
        <end position="116"/>
    </location>
</feature>
<dbReference type="RefSeq" id="WP_093322300.1">
    <property type="nucleotide sequence ID" value="NZ_FOHV01000041.1"/>
</dbReference>
<keyword evidence="5" id="KW-1185">Reference proteome</keyword>
<dbReference type="InterPro" id="IPR046554">
    <property type="entry name" value="DUF6708"/>
</dbReference>
<dbReference type="OrthoDB" id="7066491at2"/>
<evidence type="ECO:0000256" key="1">
    <source>
        <dbReference type="SAM" id="MobiDB-lite"/>
    </source>
</evidence>
<gene>
    <name evidence="4" type="ORF">SAMN02583745_02755</name>
</gene>
<name>A0A1I0FIC6_9GAMM</name>
<organism evidence="4 5">
    <name type="scientific">Thorsellia anophelis DSM 18579</name>
    <dbReference type="NCBI Taxonomy" id="1123402"/>
    <lineage>
        <taxon>Bacteria</taxon>
        <taxon>Pseudomonadati</taxon>
        <taxon>Pseudomonadota</taxon>
        <taxon>Gammaproteobacteria</taxon>
        <taxon>Enterobacterales</taxon>
        <taxon>Thorselliaceae</taxon>
        <taxon>Thorsellia</taxon>
    </lineage>
</organism>
<feature type="domain" description="DUF6708" evidence="3">
    <location>
        <begin position="137"/>
        <end position="268"/>
    </location>
</feature>
<dbReference type="EMBL" id="FOHV01000041">
    <property type="protein sequence ID" value="SET57197.1"/>
    <property type="molecule type" value="Genomic_DNA"/>
</dbReference>
<keyword evidence="2" id="KW-0812">Transmembrane</keyword>
<feature type="compositionally biased region" description="Polar residues" evidence="1">
    <location>
        <begin position="302"/>
        <end position="314"/>
    </location>
</feature>
<evidence type="ECO:0000256" key="2">
    <source>
        <dbReference type="SAM" id="Phobius"/>
    </source>
</evidence>
<feature type="transmembrane region" description="Helical" evidence="2">
    <location>
        <begin position="128"/>
        <end position="146"/>
    </location>
</feature>
<dbReference type="AlphaFoldDB" id="A0A1I0FIC6"/>
<evidence type="ECO:0000259" key="3">
    <source>
        <dbReference type="Pfam" id="PF20455"/>
    </source>
</evidence>
<proteinExistence type="predicted"/>
<keyword evidence="2" id="KW-1133">Transmembrane helix</keyword>
<protein>
    <recommendedName>
        <fullName evidence="3">DUF6708 domain-containing protein</fullName>
    </recommendedName>
</protein>
<dbReference type="Pfam" id="PF20455">
    <property type="entry name" value="DUF6708"/>
    <property type="match status" value="1"/>
</dbReference>
<evidence type="ECO:0000313" key="4">
    <source>
        <dbReference type="EMBL" id="SET57197.1"/>
    </source>
</evidence>
<evidence type="ECO:0000313" key="5">
    <source>
        <dbReference type="Proteomes" id="UP000242642"/>
    </source>
</evidence>
<accession>A0A1I0FIC6</accession>
<dbReference type="STRING" id="1123402.SAMN02583745_02755"/>
<dbReference type="Proteomes" id="UP000242642">
    <property type="component" value="Unassembled WGS sequence"/>
</dbReference>
<keyword evidence="2" id="KW-0472">Membrane</keyword>
<sequence>MSHRSEEKSFQQSEIETSYKLVKEDLENPQQGETMKQCFLTRQSRYQPQVKLWEYDLPEKDNIQEFKPRALFLNSLTEEYCELPQFYPYLWGGMWFPSLLTFLCSFAPFSLFYMLLLDGNFLKWLPGIIMFFLGWLLLMSLAYYMFKVYLLHPREIPIRLNRKRKKVYVYQYNKKYNPYAKWTTTVKVHDWQDVYGVITARVGRYDQGYRLTCVVCKPGTKEVIDEFVLVGTIGNIKQLSETWNFCCRYILGMKVPETPYFTGNPTTSEDPARLAKLIKWPLEIDIESRTTPPPKRRRNEKQYLQQEAQPQPED</sequence>
<reference evidence="5" key="1">
    <citation type="submission" date="2016-10" db="EMBL/GenBank/DDBJ databases">
        <authorList>
            <person name="Varghese N."/>
            <person name="Submissions S."/>
        </authorList>
    </citation>
    <scope>NUCLEOTIDE SEQUENCE [LARGE SCALE GENOMIC DNA]</scope>
    <source>
        <strain evidence="5">DSM 18579</strain>
    </source>
</reference>
<feature type="region of interest" description="Disordered" evidence="1">
    <location>
        <begin position="286"/>
        <end position="314"/>
    </location>
</feature>